<comment type="similarity">
    <text evidence="2">Belongs to the ribonuclease III family.</text>
</comment>
<dbReference type="PANTHER" id="PTHR14950">
    <property type="entry name" value="DICER-RELATED"/>
    <property type="match status" value="1"/>
</dbReference>
<evidence type="ECO:0000313" key="18">
    <source>
        <dbReference type="Proteomes" id="UP000190683"/>
    </source>
</evidence>
<gene>
    <name evidence="14" type="primary">rnc</name>
    <name evidence="17" type="ORF">B0681_04200</name>
</gene>
<comment type="subcellular location">
    <subcellularLocation>
        <location evidence="14">Cytoplasm</location>
    </subcellularLocation>
</comment>
<reference evidence="17 18" key="1">
    <citation type="submission" date="2017-02" db="EMBL/GenBank/DDBJ databases">
        <title>Draft genome sequence of Moraxella porci CCUG 54912T type strain.</title>
        <authorList>
            <person name="Salva-Serra F."/>
            <person name="Engstrom-Jakobsson H."/>
            <person name="Thorell K."/>
            <person name="Jaen-Luchoro D."/>
            <person name="Gonzales-Siles L."/>
            <person name="Karlsson R."/>
            <person name="Yazdan S."/>
            <person name="Boulund F."/>
            <person name="Johnning A."/>
            <person name="Engstrand L."/>
            <person name="Kristiansson E."/>
            <person name="Moore E."/>
        </authorList>
    </citation>
    <scope>NUCLEOTIDE SEQUENCE [LARGE SCALE GENOMIC DNA]</scope>
    <source>
        <strain evidence="17 18">CCUG 54912</strain>
    </source>
</reference>
<dbReference type="AlphaFoldDB" id="A0A1T0CU50"/>
<dbReference type="PROSITE" id="PS50137">
    <property type="entry name" value="DS_RBD"/>
    <property type="match status" value="1"/>
</dbReference>
<evidence type="ECO:0000259" key="16">
    <source>
        <dbReference type="PROSITE" id="PS50142"/>
    </source>
</evidence>
<keyword evidence="6 14" id="KW-0540">Nuclease</keyword>
<dbReference type="GO" id="GO:0006397">
    <property type="term" value="P:mRNA processing"/>
    <property type="evidence" value="ECO:0007669"/>
    <property type="project" value="UniProtKB-UniRule"/>
</dbReference>
<dbReference type="Pfam" id="PF14622">
    <property type="entry name" value="Ribonucleas_3_3"/>
    <property type="match status" value="1"/>
</dbReference>
<keyword evidence="4 14" id="KW-0507">mRNA processing</keyword>
<dbReference type="HAMAP" id="MF_00104">
    <property type="entry name" value="RNase_III"/>
    <property type="match status" value="1"/>
</dbReference>
<keyword evidence="14" id="KW-0963">Cytoplasm</keyword>
<dbReference type="Pfam" id="PF00035">
    <property type="entry name" value="dsrm"/>
    <property type="match status" value="1"/>
</dbReference>
<evidence type="ECO:0000256" key="1">
    <source>
        <dbReference type="ARBA" id="ARBA00000109"/>
    </source>
</evidence>
<feature type="active site" evidence="14">
    <location>
        <position position="72"/>
    </location>
</feature>
<dbReference type="PROSITE" id="PS00517">
    <property type="entry name" value="RNASE_3_1"/>
    <property type="match status" value="1"/>
</dbReference>
<dbReference type="GO" id="GO:0008033">
    <property type="term" value="P:tRNA processing"/>
    <property type="evidence" value="ECO:0007669"/>
    <property type="project" value="UniProtKB-KW"/>
</dbReference>
<keyword evidence="7 14" id="KW-0479">Metal-binding</keyword>
<dbReference type="PROSITE" id="PS50142">
    <property type="entry name" value="RNASE_3_2"/>
    <property type="match status" value="1"/>
</dbReference>
<dbReference type="PANTHER" id="PTHR14950:SF37">
    <property type="entry name" value="ENDORIBONUCLEASE DICER"/>
    <property type="match status" value="1"/>
</dbReference>
<dbReference type="Proteomes" id="UP000190683">
    <property type="component" value="Unassembled WGS sequence"/>
</dbReference>
<feature type="active site" evidence="14">
    <location>
        <position position="144"/>
    </location>
</feature>
<dbReference type="SUPFAM" id="SSF54768">
    <property type="entry name" value="dsRNA-binding domain-like"/>
    <property type="match status" value="1"/>
</dbReference>
<dbReference type="GO" id="GO:0005737">
    <property type="term" value="C:cytoplasm"/>
    <property type="evidence" value="ECO:0007669"/>
    <property type="project" value="UniProtKB-SubCell"/>
</dbReference>
<dbReference type="GO" id="GO:0019843">
    <property type="term" value="F:rRNA binding"/>
    <property type="evidence" value="ECO:0007669"/>
    <property type="project" value="UniProtKB-KW"/>
</dbReference>
<comment type="cofactor">
    <cofactor evidence="14">
        <name>Mg(2+)</name>
        <dbReference type="ChEBI" id="CHEBI:18420"/>
    </cofactor>
</comment>
<feature type="domain" description="RNase III" evidence="16">
    <location>
        <begin position="32"/>
        <end position="155"/>
    </location>
</feature>
<keyword evidence="3 14" id="KW-0698">rRNA processing</keyword>
<keyword evidence="18" id="KW-1185">Reference proteome</keyword>
<keyword evidence="9 14" id="KW-0255">Endonuclease</keyword>
<dbReference type="InterPro" id="IPR014720">
    <property type="entry name" value="dsRBD_dom"/>
</dbReference>
<dbReference type="InterPro" id="IPR011907">
    <property type="entry name" value="RNase_III"/>
</dbReference>
<evidence type="ECO:0000256" key="2">
    <source>
        <dbReference type="ARBA" id="ARBA00010183"/>
    </source>
</evidence>
<dbReference type="SMART" id="SM00358">
    <property type="entry name" value="DSRM"/>
    <property type="match status" value="1"/>
</dbReference>
<feature type="binding site" evidence="14">
    <location>
        <position position="68"/>
    </location>
    <ligand>
        <name>Mg(2+)</name>
        <dbReference type="ChEBI" id="CHEBI:18420"/>
    </ligand>
</feature>
<comment type="subunit">
    <text evidence="14">Homodimer.</text>
</comment>
<evidence type="ECO:0000256" key="7">
    <source>
        <dbReference type="ARBA" id="ARBA00022723"/>
    </source>
</evidence>
<comment type="catalytic activity">
    <reaction evidence="1 14">
        <text>Endonucleolytic cleavage to 5'-phosphomonoester.</text>
        <dbReference type="EC" id="3.1.26.3"/>
    </reaction>
</comment>
<feature type="binding site" evidence="14">
    <location>
        <position position="144"/>
    </location>
    <ligand>
        <name>Mg(2+)</name>
        <dbReference type="ChEBI" id="CHEBI:18420"/>
    </ligand>
</feature>
<dbReference type="InterPro" id="IPR000999">
    <property type="entry name" value="RNase_III_dom"/>
</dbReference>
<dbReference type="CDD" id="cd00593">
    <property type="entry name" value="RIBOc"/>
    <property type="match status" value="1"/>
</dbReference>
<evidence type="ECO:0000256" key="10">
    <source>
        <dbReference type="ARBA" id="ARBA00022801"/>
    </source>
</evidence>
<evidence type="ECO:0000256" key="6">
    <source>
        <dbReference type="ARBA" id="ARBA00022722"/>
    </source>
</evidence>
<evidence type="ECO:0000256" key="14">
    <source>
        <dbReference type="HAMAP-Rule" id="MF_00104"/>
    </source>
</evidence>
<dbReference type="FunFam" id="1.10.1520.10:FF:000001">
    <property type="entry name" value="Ribonuclease 3"/>
    <property type="match status" value="1"/>
</dbReference>
<keyword evidence="12 14" id="KW-0694">RNA-binding</keyword>
<evidence type="ECO:0000259" key="15">
    <source>
        <dbReference type="PROSITE" id="PS50137"/>
    </source>
</evidence>
<comment type="function">
    <text evidence="13 14">Digests double-stranded RNA. Involved in the processing of primary rRNA transcript to yield the immediate precursors to the large and small rRNAs (23S and 16S). Processes some mRNAs, and tRNAs when they are encoded in the rRNA operon. Processes pre-crRNA and tracrRNA of type II CRISPR loci if present in the organism.</text>
</comment>
<dbReference type="CDD" id="cd10845">
    <property type="entry name" value="DSRM_RNAse_III_family"/>
    <property type="match status" value="1"/>
</dbReference>
<evidence type="ECO:0000256" key="11">
    <source>
        <dbReference type="ARBA" id="ARBA00022842"/>
    </source>
</evidence>
<dbReference type="GO" id="GO:0046872">
    <property type="term" value="F:metal ion binding"/>
    <property type="evidence" value="ECO:0007669"/>
    <property type="project" value="UniProtKB-KW"/>
</dbReference>
<sequence>MNKKTIKIVKSPKTAQKSLGQMPYFTDFEQGLPVLSAKLGHQFSDSSLPRRALTHRSYDPKNSYERLEFLGDALLGVIIARSLFLRYPHHDEGKLTRMRATLVRQETLVQIAEKLELSRHLILGVGERKGGGRHRASILADAVEALIAAIYLDSRDDDLIHRLVMDWYGDLMDEVGQEQVLKDAKSRLQELLQANQLPLPIYDLIETQGNAPNQTFVVRCTVAVTGAHAITETGTSRRIAEQKCAELMINQLNKLSQS</sequence>
<evidence type="ECO:0000313" key="17">
    <source>
        <dbReference type="EMBL" id="OOS25884.1"/>
    </source>
</evidence>
<proteinExistence type="inferred from homology"/>
<evidence type="ECO:0000256" key="4">
    <source>
        <dbReference type="ARBA" id="ARBA00022664"/>
    </source>
</evidence>
<keyword evidence="5 14" id="KW-0819">tRNA processing</keyword>
<dbReference type="STRING" id="573983.B0681_04200"/>
<evidence type="ECO:0000256" key="5">
    <source>
        <dbReference type="ARBA" id="ARBA00022694"/>
    </source>
</evidence>
<organism evidence="17 18">
    <name type="scientific">Moraxella porci DSM 25326</name>
    <dbReference type="NCBI Taxonomy" id="573983"/>
    <lineage>
        <taxon>Bacteria</taxon>
        <taxon>Pseudomonadati</taxon>
        <taxon>Pseudomonadota</taxon>
        <taxon>Gammaproteobacteria</taxon>
        <taxon>Moraxellales</taxon>
        <taxon>Moraxellaceae</taxon>
        <taxon>Moraxella</taxon>
    </lineage>
</organism>
<evidence type="ECO:0000256" key="3">
    <source>
        <dbReference type="ARBA" id="ARBA00022552"/>
    </source>
</evidence>
<dbReference type="SMART" id="SM00535">
    <property type="entry name" value="RIBOc"/>
    <property type="match status" value="1"/>
</dbReference>
<comment type="caution">
    <text evidence="17">The sequence shown here is derived from an EMBL/GenBank/DDBJ whole genome shotgun (WGS) entry which is preliminary data.</text>
</comment>
<dbReference type="GO" id="GO:0004525">
    <property type="term" value="F:ribonuclease III activity"/>
    <property type="evidence" value="ECO:0007669"/>
    <property type="project" value="UniProtKB-UniRule"/>
</dbReference>
<accession>A0A1T0CU50</accession>
<dbReference type="EMBL" id="MUYV01000004">
    <property type="protein sequence ID" value="OOS25884.1"/>
    <property type="molecule type" value="Genomic_DNA"/>
</dbReference>
<keyword evidence="10 14" id="KW-0378">Hydrolase</keyword>
<name>A0A1T0CU50_9GAMM</name>
<dbReference type="EC" id="3.1.26.3" evidence="14"/>
<evidence type="ECO:0000256" key="12">
    <source>
        <dbReference type="ARBA" id="ARBA00022884"/>
    </source>
</evidence>
<dbReference type="InterPro" id="IPR036389">
    <property type="entry name" value="RNase_III_sf"/>
</dbReference>
<dbReference type="GO" id="GO:0006364">
    <property type="term" value="P:rRNA processing"/>
    <property type="evidence" value="ECO:0007669"/>
    <property type="project" value="UniProtKB-UniRule"/>
</dbReference>
<keyword evidence="8 14" id="KW-0699">rRNA-binding</keyword>
<protein>
    <recommendedName>
        <fullName evidence="14">Ribonuclease 3</fullName>
        <ecNumber evidence="14">3.1.26.3</ecNumber>
    </recommendedName>
    <alternativeName>
        <fullName evidence="14">Ribonuclease III</fullName>
        <shortName evidence="14">RNase III</shortName>
    </alternativeName>
</protein>
<evidence type="ECO:0000256" key="13">
    <source>
        <dbReference type="ARBA" id="ARBA00049596"/>
    </source>
</evidence>
<feature type="binding site" evidence="14">
    <location>
        <position position="141"/>
    </location>
    <ligand>
        <name>Mg(2+)</name>
        <dbReference type="ChEBI" id="CHEBI:18420"/>
    </ligand>
</feature>
<feature type="domain" description="DRBM" evidence="15">
    <location>
        <begin position="183"/>
        <end position="254"/>
    </location>
</feature>
<dbReference type="NCBIfam" id="TIGR02191">
    <property type="entry name" value="RNaseIII"/>
    <property type="match status" value="1"/>
</dbReference>
<evidence type="ECO:0000256" key="8">
    <source>
        <dbReference type="ARBA" id="ARBA00022730"/>
    </source>
</evidence>
<evidence type="ECO:0000256" key="9">
    <source>
        <dbReference type="ARBA" id="ARBA00022759"/>
    </source>
</evidence>
<keyword evidence="11 14" id="KW-0460">Magnesium</keyword>
<dbReference type="SUPFAM" id="SSF69065">
    <property type="entry name" value="RNase III domain-like"/>
    <property type="match status" value="1"/>
</dbReference>
<dbReference type="Gene3D" id="1.10.1520.10">
    <property type="entry name" value="Ribonuclease III domain"/>
    <property type="match status" value="1"/>
</dbReference>
<dbReference type="Gene3D" id="3.30.160.20">
    <property type="match status" value="1"/>
</dbReference>